<accession>A0ABP7WCV1</accession>
<sequence>MRRETEAFGQLPDGQLLARLHPYIKRHGGGVIKPSIAVTRVLDSCVLLELDGYAVFRTVVAPGRALELGRGDCRARRHRRHQPDLESARVVRSASPGHSRYAAATGMARRGALGFLRADVPSA</sequence>
<organism evidence="1 2">
    <name type="scientific">Actinomadura miaoliensis</name>
    <dbReference type="NCBI Taxonomy" id="430685"/>
    <lineage>
        <taxon>Bacteria</taxon>
        <taxon>Bacillati</taxon>
        <taxon>Actinomycetota</taxon>
        <taxon>Actinomycetes</taxon>
        <taxon>Streptosporangiales</taxon>
        <taxon>Thermomonosporaceae</taxon>
        <taxon>Actinomadura</taxon>
    </lineage>
</organism>
<keyword evidence="2" id="KW-1185">Reference proteome</keyword>
<evidence type="ECO:0000313" key="2">
    <source>
        <dbReference type="Proteomes" id="UP001500683"/>
    </source>
</evidence>
<gene>
    <name evidence="1" type="ORF">GCM10022214_52850</name>
</gene>
<name>A0ABP7WCV1_9ACTN</name>
<dbReference type="EMBL" id="BAAAZG010000039">
    <property type="protein sequence ID" value="GAA4086173.1"/>
    <property type="molecule type" value="Genomic_DNA"/>
</dbReference>
<protein>
    <submittedName>
        <fullName evidence="1">Uncharacterized protein</fullName>
    </submittedName>
</protein>
<proteinExistence type="predicted"/>
<evidence type="ECO:0000313" key="1">
    <source>
        <dbReference type="EMBL" id="GAA4086173.1"/>
    </source>
</evidence>
<comment type="caution">
    <text evidence="1">The sequence shown here is derived from an EMBL/GenBank/DDBJ whole genome shotgun (WGS) entry which is preliminary data.</text>
</comment>
<dbReference type="Proteomes" id="UP001500683">
    <property type="component" value="Unassembled WGS sequence"/>
</dbReference>
<reference evidence="2" key="1">
    <citation type="journal article" date="2019" name="Int. J. Syst. Evol. Microbiol.">
        <title>The Global Catalogue of Microorganisms (GCM) 10K type strain sequencing project: providing services to taxonomists for standard genome sequencing and annotation.</title>
        <authorList>
            <consortium name="The Broad Institute Genomics Platform"/>
            <consortium name="The Broad Institute Genome Sequencing Center for Infectious Disease"/>
            <person name="Wu L."/>
            <person name="Ma J."/>
        </authorList>
    </citation>
    <scope>NUCLEOTIDE SEQUENCE [LARGE SCALE GENOMIC DNA]</scope>
    <source>
        <strain evidence="2">JCM 16702</strain>
    </source>
</reference>